<evidence type="ECO:0000256" key="2">
    <source>
        <dbReference type="ARBA" id="ARBA00022490"/>
    </source>
</evidence>
<dbReference type="GO" id="GO:0004125">
    <property type="term" value="F:L-seryl-tRNA(Sec) selenium transferase activity"/>
    <property type="evidence" value="ECO:0007669"/>
    <property type="project" value="UniProtKB-EC"/>
</dbReference>
<evidence type="ECO:0000256" key="1">
    <source>
        <dbReference type="ARBA" id="ARBA00001933"/>
    </source>
</evidence>
<evidence type="ECO:0000259" key="7">
    <source>
        <dbReference type="Pfam" id="PF12390"/>
    </source>
</evidence>
<dbReference type="Gene3D" id="3.40.640.10">
    <property type="entry name" value="Type I PLP-dependent aspartate aminotransferase-like (Major domain)"/>
    <property type="match status" value="1"/>
</dbReference>
<dbReference type="Pfam" id="PF12390">
    <property type="entry name" value="Se-cys_synth_N"/>
    <property type="match status" value="1"/>
</dbReference>
<proteinExistence type="inferred from homology"/>
<dbReference type="InterPro" id="IPR025862">
    <property type="entry name" value="SelA_trans_N_dom"/>
</dbReference>
<dbReference type="PANTHER" id="PTHR32328:SF0">
    <property type="entry name" value="L-SERYL-TRNA(SEC) SELENIUM TRANSFERASE"/>
    <property type="match status" value="1"/>
</dbReference>
<dbReference type="AlphaFoldDB" id="A0A160V8F1"/>
<dbReference type="InterPro" id="IPR015421">
    <property type="entry name" value="PyrdxlP-dep_Trfase_major"/>
</dbReference>
<evidence type="ECO:0000256" key="6">
    <source>
        <dbReference type="ARBA" id="ARBA00023266"/>
    </source>
</evidence>
<accession>A0A160V8F1</accession>
<dbReference type="Gene3D" id="3.90.1150.180">
    <property type="match status" value="1"/>
</dbReference>
<evidence type="ECO:0000256" key="4">
    <source>
        <dbReference type="ARBA" id="ARBA00022898"/>
    </source>
</evidence>
<dbReference type="GO" id="GO:0005737">
    <property type="term" value="C:cytoplasm"/>
    <property type="evidence" value="ECO:0007669"/>
    <property type="project" value="InterPro"/>
</dbReference>
<evidence type="ECO:0000313" key="8">
    <source>
        <dbReference type="EMBL" id="CUV02202.1"/>
    </source>
</evidence>
<keyword evidence="2" id="KW-0963">Cytoplasm</keyword>
<comment type="cofactor">
    <cofactor evidence="1">
        <name>pyridoxal 5'-phosphate</name>
        <dbReference type="ChEBI" id="CHEBI:597326"/>
    </cofactor>
</comment>
<keyword evidence="3 8" id="KW-0808">Transferase</keyword>
<name>A0A160V8F1_9ZZZZ</name>
<dbReference type="GO" id="GO:0001514">
    <property type="term" value="P:selenocysteine incorporation"/>
    <property type="evidence" value="ECO:0007669"/>
    <property type="project" value="InterPro"/>
</dbReference>
<keyword evidence="5" id="KW-0648">Protein biosynthesis</keyword>
<evidence type="ECO:0000256" key="5">
    <source>
        <dbReference type="ARBA" id="ARBA00022917"/>
    </source>
</evidence>
<reference evidence="8" key="1">
    <citation type="submission" date="2015-10" db="EMBL/GenBank/DDBJ databases">
        <authorList>
            <person name="Gilbert D.G."/>
        </authorList>
    </citation>
    <scope>NUCLEOTIDE SEQUENCE</scope>
</reference>
<gene>
    <name evidence="8" type="ORF">MGWOODY_Clf2959</name>
</gene>
<dbReference type="Pfam" id="PF03841">
    <property type="entry name" value="SelA"/>
    <property type="match status" value="1"/>
</dbReference>
<dbReference type="InterPro" id="IPR015424">
    <property type="entry name" value="PyrdxlP-dep_Trfase"/>
</dbReference>
<dbReference type="InterPro" id="IPR018319">
    <property type="entry name" value="SelA-like"/>
</dbReference>
<dbReference type="EMBL" id="FAXA01000204">
    <property type="protein sequence ID" value="CUV02202.1"/>
    <property type="molecule type" value="Genomic_DNA"/>
</dbReference>
<dbReference type="InterPro" id="IPR004534">
    <property type="entry name" value="SelA_trans"/>
</dbReference>
<sequence>MQFRNLPSVDSVLADKDVAAATKSFDRDWVVDLVREALESAREQIRQGDNSPDAGHVATSVCQRIDDILRAEPRQVINATGVVIHTNLGRAPLSSAAIEASNQAAQGYSNLELDLGTGRRGSRQAQVQSLLGQITGAEAALAVNNNASAMLLGLSALASGKEVVVSRSEAVEIGGGFRVPDVLRQSGGTLIDVGTTNRTYVRDYDDAVTENTAAFLKVHASNFRVEGFTASVDTADLVEVGARRGIPVLHDVGSGSLLLTEKYGMAHEPTPQESIKDGAGLVFFSGDKLLGGPQAGIVVGKKELVDVLARHPLARAVRIDKLSLASLTATLAHYLKGEAEKEIPVWRMISTPEAALKKRAQSWQSGMECPSSVEKSRSAVGGGSLPGETLPSWVLSIDCQGTTPGEVMRRLRESNTPVIARIEEDRVLLDPRTVLPEEDAPLLDALRSAVAN</sequence>
<keyword evidence="4" id="KW-0663">Pyridoxal phosphate</keyword>
<evidence type="ECO:0000256" key="3">
    <source>
        <dbReference type="ARBA" id="ARBA00022679"/>
    </source>
</evidence>
<dbReference type="SUPFAM" id="SSF53383">
    <property type="entry name" value="PLP-dependent transferases"/>
    <property type="match status" value="1"/>
</dbReference>
<dbReference type="HAMAP" id="MF_00423">
    <property type="entry name" value="SelA"/>
    <property type="match status" value="1"/>
</dbReference>
<feature type="domain" description="L-seryl-tRNA selenium transferase N-terminal" evidence="7">
    <location>
        <begin position="3"/>
        <end position="42"/>
    </location>
</feature>
<dbReference type="PANTHER" id="PTHR32328">
    <property type="entry name" value="L-SERYL-TRNA(SEC) SELENIUM TRANSFERASE"/>
    <property type="match status" value="1"/>
</dbReference>
<dbReference type="EC" id="2.9.1.1" evidence="8"/>
<keyword evidence="6" id="KW-0711">Selenium</keyword>
<protein>
    <submittedName>
        <fullName evidence="8">L-seryl-tRNA(Sec) selenium transferase</fullName>
        <ecNumber evidence="8">2.9.1.1</ecNumber>
    </submittedName>
</protein>
<organism evidence="8">
    <name type="scientific">hydrothermal vent metagenome</name>
    <dbReference type="NCBI Taxonomy" id="652676"/>
    <lineage>
        <taxon>unclassified sequences</taxon>
        <taxon>metagenomes</taxon>
        <taxon>ecological metagenomes</taxon>
    </lineage>
</organism>
<dbReference type="NCBIfam" id="TIGR00474">
    <property type="entry name" value="selA"/>
    <property type="match status" value="1"/>
</dbReference>